<dbReference type="AlphaFoldDB" id="A0A4V5UTU3"/>
<feature type="domain" description="Outer membrane protein beta-barrel" evidence="6">
    <location>
        <begin position="381"/>
        <end position="791"/>
    </location>
</feature>
<organism evidence="7 8">
    <name type="scientific">Ilyomonas limi</name>
    <dbReference type="NCBI Taxonomy" id="2575867"/>
    <lineage>
        <taxon>Bacteria</taxon>
        <taxon>Pseudomonadati</taxon>
        <taxon>Bacteroidota</taxon>
        <taxon>Chitinophagia</taxon>
        <taxon>Chitinophagales</taxon>
        <taxon>Chitinophagaceae</taxon>
        <taxon>Ilyomonas</taxon>
    </lineage>
</organism>
<feature type="chain" id="PRO_5020769374" evidence="4">
    <location>
        <begin position="19"/>
        <end position="817"/>
    </location>
</feature>
<keyword evidence="3" id="KW-0998">Cell outer membrane</keyword>
<feature type="signal peptide" evidence="4">
    <location>
        <begin position="1"/>
        <end position="18"/>
    </location>
</feature>
<feature type="domain" description="TonB-dependent receptor plug" evidence="5">
    <location>
        <begin position="146"/>
        <end position="223"/>
    </location>
</feature>
<gene>
    <name evidence="7" type="ORF">FC093_22195</name>
</gene>
<evidence type="ECO:0000256" key="1">
    <source>
        <dbReference type="ARBA" id="ARBA00004442"/>
    </source>
</evidence>
<accession>A0A4V5UTU3</accession>
<dbReference type="Proteomes" id="UP000305848">
    <property type="component" value="Unassembled WGS sequence"/>
</dbReference>
<reference evidence="7 8" key="1">
    <citation type="submission" date="2019-05" db="EMBL/GenBank/DDBJ databases">
        <title>Panacibacter sp. strain 17mud1-8 Genome sequencing and assembly.</title>
        <authorList>
            <person name="Chhetri G."/>
        </authorList>
    </citation>
    <scope>NUCLEOTIDE SEQUENCE [LARGE SCALE GENOMIC DNA]</scope>
    <source>
        <strain evidence="7 8">17mud1-8</strain>
    </source>
</reference>
<dbReference type="InterPro" id="IPR041700">
    <property type="entry name" value="OMP_b-brl_3"/>
</dbReference>
<dbReference type="SUPFAM" id="SSF56935">
    <property type="entry name" value="Porins"/>
    <property type="match status" value="1"/>
</dbReference>
<evidence type="ECO:0000313" key="7">
    <source>
        <dbReference type="EMBL" id="TKK64583.1"/>
    </source>
</evidence>
<dbReference type="Gene3D" id="2.60.40.10">
    <property type="entry name" value="Immunoglobulins"/>
    <property type="match status" value="1"/>
</dbReference>
<dbReference type="InterPro" id="IPR012910">
    <property type="entry name" value="Plug_dom"/>
</dbReference>
<dbReference type="RefSeq" id="WP_137264019.1">
    <property type="nucleotide sequence ID" value="NZ_SZQL01000031.1"/>
</dbReference>
<dbReference type="EMBL" id="SZQL01000031">
    <property type="protein sequence ID" value="TKK64583.1"/>
    <property type="molecule type" value="Genomic_DNA"/>
</dbReference>
<keyword evidence="7" id="KW-0675">Receptor</keyword>
<comment type="caution">
    <text evidence="7">The sequence shown here is derived from an EMBL/GenBank/DDBJ whole genome shotgun (WGS) entry which is preliminary data.</text>
</comment>
<evidence type="ECO:0000259" key="5">
    <source>
        <dbReference type="Pfam" id="PF07715"/>
    </source>
</evidence>
<dbReference type="Gene3D" id="2.170.130.10">
    <property type="entry name" value="TonB-dependent receptor, plug domain"/>
    <property type="match status" value="1"/>
</dbReference>
<dbReference type="Pfam" id="PF14905">
    <property type="entry name" value="OMP_b-brl_3"/>
    <property type="match status" value="1"/>
</dbReference>
<evidence type="ECO:0000256" key="4">
    <source>
        <dbReference type="SAM" id="SignalP"/>
    </source>
</evidence>
<dbReference type="PANTHER" id="PTHR40980:SF4">
    <property type="entry name" value="TONB-DEPENDENT RECEPTOR-LIKE BETA-BARREL DOMAIN-CONTAINING PROTEIN"/>
    <property type="match status" value="1"/>
</dbReference>
<keyword evidence="2" id="KW-0472">Membrane</keyword>
<dbReference type="GO" id="GO:0009279">
    <property type="term" value="C:cell outer membrane"/>
    <property type="evidence" value="ECO:0007669"/>
    <property type="project" value="UniProtKB-SubCell"/>
</dbReference>
<dbReference type="PANTHER" id="PTHR40980">
    <property type="entry name" value="PLUG DOMAIN-CONTAINING PROTEIN"/>
    <property type="match status" value="1"/>
</dbReference>
<name>A0A4V5UTU3_9BACT</name>
<dbReference type="SUPFAM" id="SSF49478">
    <property type="entry name" value="Cna protein B-type domain"/>
    <property type="match status" value="1"/>
</dbReference>
<keyword evidence="8" id="KW-1185">Reference proteome</keyword>
<protein>
    <submittedName>
        <fullName evidence="7">TonB-dependent receptor</fullName>
    </submittedName>
</protein>
<evidence type="ECO:0000256" key="3">
    <source>
        <dbReference type="ARBA" id="ARBA00023237"/>
    </source>
</evidence>
<dbReference type="InterPro" id="IPR013783">
    <property type="entry name" value="Ig-like_fold"/>
</dbReference>
<proteinExistence type="predicted"/>
<dbReference type="InterPro" id="IPR037066">
    <property type="entry name" value="Plug_dom_sf"/>
</dbReference>
<dbReference type="OrthoDB" id="905812at2"/>
<evidence type="ECO:0000259" key="6">
    <source>
        <dbReference type="Pfam" id="PF14905"/>
    </source>
</evidence>
<dbReference type="Gene3D" id="2.40.170.20">
    <property type="entry name" value="TonB-dependent receptor, beta-barrel domain"/>
    <property type="match status" value="1"/>
</dbReference>
<dbReference type="InterPro" id="IPR036942">
    <property type="entry name" value="Beta-barrel_TonB_sf"/>
</dbReference>
<evidence type="ECO:0000256" key="2">
    <source>
        <dbReference type="ARBA" id="ARBA00023136"/>
    </source>
</evidence>
<comment type="subcellular location">
    <subcellularLocation>
        <location evidence="1">Cell outer membrane</location>
    </subcellularLocation>
</comment>
<sequence length="817" mass="91104">MKVFLCSICLMWSLYTTAQSLTRGTVSININNQKQEAIDGATVELLKATDSSLVKAALSDKNGVALFDEVKEGSYLIRVLMTNYMPVYSKPFSITAEQPSVQLSPVALTLSTNQLKEVEVSTKKPFIQRLNDRIVVNVESSIISAGSSAMEILERSPGVAVDQNDVISLRGRQGVIIMIDGKITPLSGADLAGYLRGLPSNAIERIDIITNPSARYDAAGNSGIIDIRMKKDQRMGANGTFTAGYGQGVYPKANTGLTFNYRNKKVNVFGNYNYGYRKNLNNLILNRNFYEGGIFKGSDDKDNYSRMPVGSHTARLGADFIVNKKTIIGFVVNSNFIHFRRNNDNNSVVSDSLKAPYYTFKTLATNNDHNNNTVANINFKHTFDSTGKELSADVDYGIYNTGSLSATATKYYNLDGSKLLPDYILNGNQDGQLTFKTAKADYSNPTKKGAKWETGFKTSFVSSDNDVKFFDNSSGTPIDDVNKTNHFLYKENDYAAYLNLSKEYKKWNVQLGLRGEHTHVETHQIKGDIRYDTSYFQLFPSGFFNYKLKENQTVGVSVSRRIERPAYSSLNPFLFLIDVTTYATGNSGLLPELTWSYELNYTVKQLNFTLGYSHTKNNQNIAIARFKDVFPNIPSADNVTVQIPINLNSSDYYGLSIAAPVRVKPWWNMVNNADIYYNHFNGSLGSTTLSNGSPAADLRTNNSFTLKKGWTAELNGSFSSGGRYGFMVSKPQWGVSAGVQKNLLKNKATLRLSVTDIFWTNLPKATITYDNYIENWHAYRETRVASLNFTYRFGNAKVAAARRRTTASEEEKRRAGN</sequence>
<dbReference type="Pfam" id="PF07715">
    <property type="entry name" value="Plug"/>
    <property type="match status" value="1"/>
</dbReference>
<keyword evidence="4" id="KW-0732">Signal</keyword>
<evidence type="ECO:0000313" key="8">
    <source>
        <dbReference type="Proteomes" id="UP000305848"/>
    </source>
</evidence>